<comment type="caution">
    <text evidence="2">The sequence shown here is derived from an EMBL/GenBank/DDBJ whole genome shotgun (WGS) entry which is preliminary data.</text>
</comment>
<keyword evidence="3" id="KW-1185">Reference proteome</keyword>
<evidence type="ECO:0000313" key="2">
    <source>
        <dbReference type="EMBL" id="GGU78030.1"/>
    </source>
</evidence>
<dbReference type="EMBL" id="BMRP01000018">
    <property type="protein sequence ID" value="GGU78030.1"/>
    <property type="molecule type" value="Genomic_DNA"/>
</dbReference>
<reference evidence="3" key="1">
    <citation type="journal article" date="2019" name="Int. J. Syst. Evol. Microbiol.">
        <title>The Global Catalogue of Microorganisms (GCM) 10K type strain sequencing project: providing services to taxonomists for standard genome sequencing and annotation.</title>
        <authorList>
            <consortium name="The Broad Institute Genomics Platform"/>
            <consortium name="The Broad Institute Genome Sequencing Center for Infectious Disease"/>
            <person name="Wu L."/>
            <person name="Ma J."/>
        </authorList>
    </citation>
    <scope>NUCLEOTIDE SEQUENCE [LARGE SCALE GENOMIC DNA]</scope>
    <source>
        <strain evidence="3">JCM 3399</strain>
    </source>
</reference>
<dbReference type="Proteomes" id="UP000654471">
    <property type="component" value="Unassembled WGS sequence"/>
</dbReference>
<name>A0ABQ2VCE7_9ACTN</name>
<gene>
    <name evidence="2" type="ORF">GCM10010211_49980</name>
</gene>
<accession>A0ABQ2VCE7</accession>
<organism evidence="2 3">
    <name type="scientific">Streptomyces albospinus</name>
    <dbReference type="NCBI Taxonomy" id="285515"/>
    <lineage>
        <taxon>Bacteria</taxon>
        <taxon>Bacillati</taxon>
        <taxon>Actinomycetota</taxon>
        <taxon>Actinomycetes</taxon>
        <taxon>Kitasatosporales</taxon>
        <taxon>Streptomycetaceae</taxon>
        <taxon>Streptomyces</taxon>
    </lineage>
</organism>
<proteinExistence type="predicted"/>
<sequence length="86" mass="9681">MGLRVPGAEGVIHSPAGNRSETEDCAYAGDHRRRAPRGRNDASPERRGITEDCWNRRNCRKNCWKCRKHWRLLEGDGHAGLTGRAA</sequence>
<evidence type="ECO:0000256" key="1">
    <source>
        <dbReference type="SAM" id="MobiDB-lite"/>
    </source>
</evidence>
<evidence type="ECO:0000313" key="3">
    <source>
        <dbReference type="Proteomes" id="UP000654471"/>
    </source>
</evidence>
<feature type="compositionally biased region" description="Basic and acidic residues" evidence="1">
    <location>
        <begin position="38"/>
        <end position="47"/>
    </location>
</feature>
<feature type="region of interest" description="Disordered" evidence="1">
    <location>
        <begin position="1"/>
        <end position="47"/>
    </location>
</feature>
<protein>
    <submittedName>
        <fullName evidence="2">Uncharacterized protein</fullName>
    </submittedName>
</protein>